<dbReference type="RefSeq" id="WP_094449919.1">
    <property type="nucleotide sequence ID" value="NZ_NMVI01000010.1"/>
</dbReference>
<evidence type="ECO:0000313" key="3">
    <source>
        <dbReference type="Proteomes" id="UP000216533"/>
    </source>
</evidence>
<dbReference type="PANTHER" id="PTHR12110">
    <property type="entry name" value="HYDROXYPYRUVATE ISOMERASE"/>
    <property type="match status" value="1"/>
</dbReference>
<dbReference type="AlphaFoldDB" id="A0A255EC97"/>
<dbReference type="GO" id="GO:0016853">
    <property type="term" value="F:isomerase activity"/>
    <property type="evidence" value="ECO:0007669"/>
    <property type="project" value="UniProtKB-KW"/>
</dbReference>
<dbReference type="Pfam" id="PF01261">
    <property type="entry name" value="AP_endonuc_2"/>
    <property type="match status" value="1"/>
</dbReference>
<dbReference type="PANTHER" id="PTHR12110:SF41">
    <property type="entry name" value="INOSOSE DEHYDRATASE"/>
    <property type="match status" value="1"/>
</dbReference>
<protein>
    <submittedName>
        <fullName evidence="2">Sugar phosphate isomerase</fullName>
    </submittedName>
</protein>
<dbReference type="SUPFAM" id="SSF51658">
    <property type="entry name" value="Xylose isomerase-like"/>
    <property type="match status" value="1"/>
</dbReference>
<reference evidence="2 3" key="1">
    <citation type="submission" date="2017-07" db="EMBL/GenBank/DDBJ databases">
        <title>Draft whole genome sequences of clinical Proprionibacteriaceae strains.</title>
        <authorList>
            <person name="Bernier A.-M."/>
            <person name="Bernard K."/>
            <person name="Domingo M.-C."/>
        </authorList>
    </citation>
    <scope>NUCLEOTIDE SEQUENCE [LARGE SCALE GENOMIC DNA]</scope>
    <source>
        <strain evidence="2 3">NML 160184</strain>
    </source>
</reference>
<name>A0A255EC97_9ACTN</name>
<sequence length="283" mass="31725">MASVGCIVMMFKNEIAEQGMWPTLERLKEIGFDSVEISQVPMDEANTADLERGINELGLDVGALSTNLRKANANSPDTLDTDFDKIVADCQRLNTRFVRIGGMPRTAMTSKEACEAWAAEAQPYAERLAEKGITLLYHNHHADLAKLEGERIFDLVRRVAPAMQFEVDIHWVQRGGMAPLDMLKAYSGVCKTIHAKDYRIAAPTLESLEMSDEERGMSAHQYFLHEIVQYAEVGAGNINWADVLPAAVEAGTEYIFVEQDETYGRDPFDSVRESRDYLRSIGW</sequence>
<keyword evidence="2" id="KW-0413">Isomerase</keyword>
<feature type="domain" description="Xylose isomerase-like TIM barrel" evidence="1">
    <location>
        <begin position="24"/>
        <end position="280"/>
    </location>
</feature>
<organism evidence="2 3">
    <name type="scientific">Parenemella sanctibonifatiensis</name>
    <dbReference type="NCBI Taxonomy" id="2016505"/>
    <lineage>
        <taxon>Bacteria</taxon>
        <taxon>Bacillati</taxon>
        <taxon>Actinomycetota</taxon>
        <taxon>Actinomycetes</taxon>
        <taxon>Propionibacteriales</taxon>
        <taxon>Propionibacteriaceae</taxon>
        <taxon>Parenemella</taxon>
    </lineage>
</organism>
<accession>A0A255EC97</accession>
<dbReference type="EMBL" id="NMVI01000010">
    <property type="protein sequence ID" value="OYN89188.1"/>
    <property type="molecule type" value="Genomic_DNA"/>
</dbReference>
<gene>
    <name evidence="2" type="ORF">CGZ92_03000</name>
</gene>
<dbReference type="Gene3D" id="3.20.20.150">
    <property type="entry name" value="Divalent-metal-dependent TIM barrel enzymes"/>
    <property type="match status" value="1"/>
</dbReference>
<dbReference type="InterPro" id="IPR036237">
    <property type="entry name" value="Xyl_isomerase-like_sf"/>
</dbReference>
<comment type="caution">
    <text evidence="2">The sequence shown here is derived from an EMBL/GenBank/DDBJ whole genome shotgun (WGS) entry which is preliminary data.</text>
</comment>
<dbReference type="InterPro" id="IPR050312">
    <property type="entry name" value="IolE/XylAMocC-like"/>
</dbReference>
<evidence type="ECO:0000259" key="1">
    <source>
        <dbReference type="Pfam" id="PF01261"/>
    </source>
</evidence>
<dbReference type="Proteomes" id="UP000216533">
    <property type="component" value="Unassembled WGS sequence"/>
</dbReference>
<evidence type="ECO:0000313" key="2">
    <source>
        <dbReference type="EMBL" id="OYN89188.1"/>
    </source>
</evidence>
<dbReference type="InterPro" id="IPR013022">
    <property type="entry name" value="Xyl_isomerase-like_TIM-brl"/>
</dbReference>
<proteinExistence type="predicted"/>